<dbReference type="GO" id="GO:0046677">
    <property type="term" value="P:response to antibiotic"/>
    <property type="evidence" value="ECO:0007669"/>
    <property type="project" value="TreeGrafter"/>
</dbReference>
<dbReference type="Gene3D" id="1.10.287.470">
    <property type="entry name" value="Helix hairpin bin"/>
    <property type="match status" value="1"/>
</dbReference>
<evidence type="ECO:0000259" key="5">
    <source>
        <dbReference type="Pfam" id="PF25917"/>
    </source>
</evidence>
<dbReference type="PANTHER" id="PTHR30158">
    <property type="entry name" value="ACRA/E-RELATED COMPONENT OF DRUG EFFLUX TRANSPORTER"/>
    <property type="match status" value="1"/>
</dbReference>
<dbReference type="InterPro" id="IPR058627">
    <property type="entry name" value="MdtA-like_C"/>
</dbReference>
<dbReference type="GO" id="GO:0030313">
    <property type="term" value="C:cell envelope"/>
    <property type="evidence" value="ECO:0007669"/>
    <property type="project" value="UniProtKB-SubCell"/>
</dbReference>
<dbReference type="SUPFAM" id="SSF111369">
    <property type="entry name" value="HlyD-like secretion proteins"/>
    <property type="match status" value="1"/>
</dbReference>
<dbReference type="NCBIfam" id="TIGR01730">
    <property type="entry name" value="RND_mfp"/>
    <property type="match status" value="1"/>
</dbReference>
<keyword evidence="9" id="KW-1185">Reference proteome</keyword>
<comment type="similarity">
    <text evidence="2">Belongs to the membrane fusion protein (MFP) (TC 8.A.1) family.</text>
</comment>
<feature type="domain" description="Multidrug resistance protein MdtA-like C-terminal permuted SH3" evidence="7">
    <location>
        <begin position="301"/>
        <end position="359"/>
    </location>
</feature>
<dbReference type="InterPro" id="IPR006143">
    <property type="entry name" value="RND_pump_MFP"/>
</dbReference>
<dbReference type="Pfam" id="PF25876">
    <property type="entry name" value="HH_MFP_RND"/>
    <property type="match status" value="1"/>
</dbReference>
<sequence length="392" mass="42901">MKSIPNVVLSGVLILLAAGCEKPNTYAPPPPPKVTVATPLSQRVQEYYSTVAQTRAMNRVELRARVNGYLNSVQFRDGDTVQQGQLLFEIDRAPFEATLRSAMATLSKAKAQLELSDRQLARTEPLVTRQAVSQNELDEIIAQQAAAAADVQAAEAAVREAELNLNYTEIRAPFTGRIGRRMVDPGNLVQPGETLLATLESIDPIHAYFTLSESDLLRFLEMRRTGEIPSDPEGRTPIELAIGDSDHYAYQGYIDFSEFGVDPQTGTTERRGIFPNADGSLRPGLFVHIRYPIGGPQERLLIDDSAIGSDQRGDYVLVVGPEKKVEYRPVTLGTLYGKERVILKGIDASDQVVVEGLQRARPGAEVVPELRPAPDADAQAIKQAAWSAPVTR</sequence>
<evidence type="ECO:0000259" key="7">
    <source>
        <dbReference type="Pfam" id="PF25967"/>
    </source>
</evidence>
<evidence type="ECO:0000313" key="9">
    <source>
        <dbReference type="Proteomes" id="UP000316426"/>
    </source>
</evidence>
<organism evidence="8 9">
    <name type="scientific">Botrimarina mediterranea</name>
    <dbReference type="NCBI Taxonomy" id="2528022"/>
    <lineage>
        <taxon>Bacteria</taxon>
        <taxon>Pseudomonadati</taxon>
        <taxon>Planctomycetota</taxon>
        <taxon>Planctomycetia</taxon>
        <taxon>Pirellulales</taxon>
        <taxon>Lacipirellulaceae</taxon>
        <taxon>Botrimarina</taxon>
    </lineage>
</organism>
<evidence type="ECO:0000259" key="4">
    <source>
        <dbReference type="Pfam" id="PF25876"/>
    </source>
</evidence>
<dbReference type="Gene3D" id="2.40.30.170">
    <property type="match status" value="1"/>
</dbReference>
<gene>
    <name evidence="8" type="primary">bepF_2</name>
    <name evidence="8" type="ORF">Spa11_30170</name>
</gene>
<protein>
    <submittedName>
        <fullName evidence="8">Efflux pump periplasmic linker BepF</fullName>
    </submittedName>
</protein>
<feature type="domain" description="Multidrug resistance protein MdtA-like barrel-sandwich hybrid" evidence="5">
    <location>
        <begin position="58"/>
        <end position="195"/>
    </location>
</feature>
<evidence type="ECO:0000256" key="3">
    <source>
        <dbReference type="SAM" id="Coils"/>
    </source>
</evidence>
<proteinExistence type="inferred from homology"/>
<name>A0A518KAJ9_9BACT</name>
<comment type="subcellular location">
    <subcellularLocation>
        <location evidence="1">Cell envelope</location>
    </subcellularLocation>
</comment>
<dbReference type="InterPro" id="IPR058625">
    <property type="entry name" value="MdtA-like_BSH"/>
</dbReference>
<feature type="domain" description="Multidrug resistance protein MdtA-like beta-barrel" evidence="6">
    <location>
        <begin position="204"/>
        <end position="290"/>
    </location>
</feature>
<dbReference type="PANTHER" id="PTHR30158:SF10">
    <property type="entry name" value="CATION EFFLUX PUMP"/>
    <property type="match status" value="1"/>
</dbReference>
<dbReference type="GO" id="GO:0005886">
    <property type="term" value="C:plasma membrane"/>
    <property type="evidence" value="ECO:0007669"/>
    <property type="project" value="TreeGrafter"/>
</dbReference>
<dbReference type="InterPro" id="IPR058624">
    <property type="entry name" value="MdtA-like_HH"/>
</dbReference>
<dbReference type="Pfam" id="PF25944">
    <property type="entry name" value="Beta-barrel_RND"/>
    <property type="match status" value="1"/>
</dbReference>
<feature type="domain" description="Multidrug resistance protein MdtA-like alpha-helical hairpin" evidence="4">
    <location>
        <begin position="99"/>
        <end position="168"/>
    </location>
</feature>
<dbReference type="AlphaFoldDB" id="A0A518KAJ9"/>
<dbReference type="GO" id="GO:0022857">
    <property type="term" value="F:transmembrane transporter activity"/>
    <property type="evidence" value="ECO:0007669"/>
    <property type="project" value="InterPro"/>
</dbReference>
<dbReference type="Gene3D" id="2.40.50.100">
    <property type="match status" value="1"/>
</dbReference>
<evidence type="ECO:0000256" key="1">
    <source>
        <dbReference type="ARBA" id="ARBA00004196"/>
    </source>
</evidence>
<dbReference type="KEGG" id="bmei:Spa11_30170"/>
<dbReference type="FunFam" id="2.40.420.20:FF:000001">
    <property type="entry name" value="Efflux RND transporter periplasmic adaptor subunit"/>
    <property type="match status" value="1"/>
</dbReference>
<dbReference type="PROSITE" id="PS51257">
    <property type="entry name" value="PROKAR_LIPOPROTEIN"/>
    <property type="match status" value="1"/>
</dbReference>
<dbReference type="Pfam" id="PF25967">
    <property type="entry name" value="RND-MFP_C"/>
    <property type="match status" value="1"/>
</dbReference>
<accession>A0A518KAJ9</accession>
<evidence type="ECO:0000313" key="8">
    <source>
        <dbReference type="EMBL" id="QDV74808.1"/>
    </source>
</evidence>
<dbReference type="Proteomes" id="UP000316426">
    <property type="component" value="Chromosome"/>
</dbReference>
<reference evidence="8 9" key="1">
    <citation type="submission" date="2019-02" db="EMBL/GenBank/DDBJ databases">
        <title>Deep-cultivation of Planctomycetes and their phenomic and genomic characterization uncovers novel biology.</title>
        <authorList>
            <person name="Wiegand S."/>
            <person name="Jogler M."/>
            <person name="Boedeker C."/>
            <person name="Pinto D."/>
            <person name="Vollmers J."/>
            <person name="Rivas-Marin E."/>
            <person name="Kohn T."/>
            <person name="Peeters S.H."/>
            <person name="Heuer A."/>
            <person name="Rast P."/>
            <person name="Oberbeckmann S."/>
            <person name="Bunk B."/>
            <person name="Jeske O."/>
            <person name="Meyerdierks A."/>
            <person name="Storesund J.E."/>
            <person name="Kallscheuer N."/>
            <person name="Luecker S."/>
            <person name="Lage O.M."/>
            <person name="Pohl T."/>
            <person name="Merkel B.J."/>
            <person name="Hornburger P."/>
            <person name="Mueller R.-W."/>
            <person name="Bruemmer F."/>
            <person name="Labrenz M."/>
            <person name="Spormann A.M."/>
            <person name="Op den Camp H."/>
            <person name="Overmann J."/>
            <person name="Amann R."/>
            <person name="Jetten M.S.M."/>
            <person name="Mascher T."/>
            <person name="Medema M.H."/>
            <person name="Devos D.P."/>
            <person name="Kaster A.-K."/>
            <person name="Ovreas L."/>
            <person name="Rohde M."/>
            <person name="Galperin M.Y."/>
            <person name="Jogler C."/>
        </authorList>
    </citation>
    <scope>NUCLEOTIDE SEQUENCE [LARGE SCALE GENOMIC DNA]</scope>
    <source>
        <strain evidence="8 9">Spa11</strain>
    </source>
</reference>
<dbReference type="EMBL" id="CP036349">
    <property type="protein sequence ID" value="QDV74808.1"/>
    <property type="molecule type" value="Genomic_DNA"/>
</dbReference>
<dbReference type="Gene3D" id="2.40.420.20">
    <property type="match status" value="1"/>
</dbReference>
<dbReference type="Pfam" id="PF25917">
    <property type="entry name" value="BSH_RND"/>
    <property type="match status" value="1"/>
</dbReference>
<feature type="coiled-coil region" evidence="3">
    <location>
        <begin position="144"/>
        <end position="171"/>
    </location>
</feature>
<dbReference type="InterPro" id="IPR058626">
    <property type="entry name" value="MdtA-like_b-barrel"/>
</dbReference>
<evidence type="ECO:0000256" key="2">
    <source>
        <dbReference type="ARBA" id="ARBA00009477"/>
    </source>
</evidence>
<evidence type="ECO:0000259" key="6">
    <source>
        <dbReference type="Pfam" id="PF25944"/>
    </source>
</evidence>
<keyword evidence="3" id="KW-0175">Coiled coil</keyword>
<dbReference type="RefSeq" id="WP_145113532.1">
    <property type="nucleotide sequence ID" value="NZ_CP036349.1"/>
</dbReference>